<evidence type="ECO:0000313" key="2">
    <source>
        <dbReference type="EMBL" id="KAF5356847.1"/>
    </source>
</evidence>
<organism evidence="2 3">
    <name type="scientific">Leucocoprinus leucothites</name>
    <dbReference type="NCBI Taxonomy" id="201217"/>
    <lineage>
        <taxon>Eukaryota</taxon>
        <taxon>Fungi</taxon>
        <taxon>Dikarya</taxon>
        <taxon>Basidiomycota</taxon>
        <taxon>Agaricomycotina</taxon>
        <taxon>Agaricomycetes</taxon>
        <taxon>Agaricomycetidae</taxon>
        <taxon>Agaricales</taxon>
        <taxon>Agaricineae</taxon>
        <taxon>Agaricaceae</taxon>
        <taxon>Leucocoprinus</taxon>
    </lineage>
</organism>
<name>A0A8H5G1X6_9AGAR</name>
<proteinExistence type="predicted"/>
<evidence type="ECO:0000256" key="1">
    <source>
        <dbReference type="SAM" id="MobiDB-lite"/>
    </source>
</evidence>
<protein>
    <submittedName>
        <fullName evidence="2">Uncharacterized protein</fullName>
    </submittedName>
</protein>
<keyword evidence="3" id="KW-1185">Reference proteome</keyword>
<dbReference type="EMBL" id="JAACJO010000006">
    <property type="protein sequence ID" value="KAF5356847.1"/>
    <property type="molecule type" value="Genomic_DNA"/>
</dbReference>
<sequence length="33" mass="3562">MLGGDTTEVNCCSRLRGPRRTTSTPLPKLAKSD</sequence>
<dbReference type="AlphaFoldDB" id="A0A8H5G1X6"/>
<comment type="caution">
    <text evidence="2">The sequence shown here is derived from an EMBL/GenBank/DDBJ whole genome shotgun (WGS) entry which is preliminary data.</text>
</comment>
<reference evidence="2 3" key="1">
    <citation type="journal article" date="2020" name="ISME J.">
        <title>Uncovering the hidden diversity of litter-decomposition mechanisms in mushroom-forming fungi.</title>
        <authorList>
            <person name="Floudas D."/>
            <person name="Bentzer J."/>
            <person name="Ahren D."/>
            <person name="Johansson T."/>
            <person name="Persson P."/>
            <person name="Tunlid A."/>
        </authorList>
    </citation>
    <scope>NUCLEOTIDE SEQUENCE [LARGE SCALE GENOMIC DNA]</scope>
    <source>
        <strain evidence="2 3">CBS 146.42</strain>
    </source>
</reference>
<gene>
    <name evidence="2" type="ORF">D9756_006807</name>
</gene>
<feature type="region of interest" description="Disordered" evidence="1">
    <location>
        <begin position="1"/>
        <end position="33"/>
    </location>
</feature>
<evidence type="ECO:0000313" key="3">
    <source>
        <dbReference type="Proteomes" id="UP000559027"/>
    </source>
</evidence>
<dbReference type="Proteomes" id="UP000559027">
    <property type="component" value="Unassembled WGS sequence"/>
</dbReference>
<accession>A0A8H5G1X6</accession>